<gene>
    <name evidence="2" type="ORF">Tci_261985</name>
</gene>
<evidence type="ECO:0000313" key="2">
    <source>
        <dbReference type="EMBL" id="GEW90009.1"/>
    </source>
</evidence>
<feature type="region of interest" description="Disordered" evidence="1">
    <location>
        <begin position="559"/>
        <end position="650"/>
    </location>
</feature>
<proteinExistence type="predicted"/>
<dbReference type="EMBL" id="BKCJ010079347">
    <property type="protein sequence ID" value="GEW90009.1"/>
    <property type="molecule type" value="Genomic_DNA"/>
</dbReference>
<feature type="compositionally biased region" description="Acidic residues" evidence="1">
    <location>
        <begin position="294"/>
        <end position="344"/>
    </location>
</feature>
<accession>A0A699H381</accession>
<protein>
    <submittedName>
        <fullName evidence="2">Uncharacterized protein</fullName>
    </submittedName>
</protein>
<feature type="compositionally biased region" description="Basic and acidic residues" evidence="1">
    <location>
        <begin position="559"/>
        <end position="599"/>
    </location>
</feature>
<organism evidence="2">
    <name type="scientific">Tanacetum cinerariifolium</name>
    <name type="common">Dalmatian daisy</name>
    <name type="synonym">Chrysanthemum cinerariifolium</name>
    <dbReference type="NCBI Taxonomy" id="118510"/>
    <lineage>
        <taxon>Eukaryota</taxon>
        <taxon>Viridiplantae</taxon>
        <taxon>Streptophyta</taxon>
        <taxon>Embryophyta</taxon>
        <taxon>Tracheophyta</taxon>
        <taxon>Spermatophyta</taxon>
        <taxon>Magnoliopsida</taxon>
        <taxon>eudicotyledons</taxon>
        <taxon>Gunneridae</taxon>
        <taxon>Pentapetalae</taxon>
        <taxon>asterids</taxon>
        <taxon>campanulids</taxon>
        <taxon>Asterales</taxon>
        <taxon>Asteraceae</taxon>
        <taxon>Asteroideae</taxon>
        <taxon>Anthemideae</taxon>
        <taxon>Anthemidinae</taxon>
        <taxon>Tanacetum</taxon>
    </lineage>
</organism>
<evidence type="ECO:0000256" key="1">
    <source>
        <dbReference type="SAM" id="MobiDB-lite"/>
    </source>
</evidence>
<dbReference type="InterPro" id="IPR016024">
    <property type="entry name" value="ARM-type_fold"/>
</dbReference>
<name>A0A699H381_TANCI</name>
<feature type="region of interest" description="Disordered" evidence="1">
    <location>
        <begin position="276"/>
        <end position="364"/>
    </location>
</feature>
<sequence length="840" mass="95681">MDMKIVQQVALDEALVPHARRLRIGKSNFQLRSEITSKESTLQVVYDVLRLTLFYKAFLVTSNVTEIYMQEFWATTTVHHHSIRFKMNNEKCIVNLEYVREMLHICPRIHNQTFNELPFEEEILAFLRYLGHSGEIKKITNVNINKLHQPWRSFATVIKKCLSGKSTGYDSLRHQNTQKFGAMLPIELTSEDIRNSAAYKEYYVIASGAAPPKTKASVRKTQSSSDTTMPPPTAVGTRLSTSVKGKQLAKSSKAKGLYVCSEVPLTEAEQIKLATKKSLQQTHISQASRSGTDEGTDDDDVDDQSEADDDQDDEDEQDDDDKNDNDDDQDLDNDMENSDDESNDGESHRMNVGGYEGPDVEDENEELYRDVNINLEGRDVQMTDVHTTQVLEDTHVTLTPVNPDGQQQSSSVSSEFVTSMLNLNPDKGIDSLFELTHMVDAPVLTAVVPLLVTALTLPPPSIAIMSQFAKAVSSILGIVDRYINHRMNEAVKVAVQIQSDRLRDEAQAENEYFLNKLDENIQKIIKEKFKEQVKTSYAVAADLSELELKKILIEKMESNKRHDDANKDEEPSDGSDRGSKRRREGKEPESPSAPKEKASKTTGNSTERSKSHQQTASKSAPAEEPMQTTQYLEEPSHQEFETGDADDQPITEASYHPEWFHKQMKPLTPDHTLTPTLLDGPTYELMKGSCKSLVELEFFFEEVYKATTNQLDWNNPEGQQYIHNLLKPIPLIPNSKGSLLEIYSKRRIIAVIELQIVKWQDYKHLDWITVHRDDDKLYKFKEDNFKRIRIQDIEDMLLLLGIQMKYLPQTIWSRSEKERAAAMIQAIDKQLMTRRIMQSL</sequence>
<comment type="caution">
    <text evidence="2">The sequence shown here is derived from an EMBL/GenBank/DDBJ whole genome shotgun (WGS) entry which is preliminary data.</text>
</comment>
<dbReference type="AlphaFoldDB" id="A0A699H381"/>
<feature type="compositionally biased region" description="Polar residues" evidence="1">
    <location>
        <begin position="277"/>
        <end position="290"/>
    </location>
</feature>
<dbReference type="SUPFAM" id="SSF48371">
    <property type="entry name" value="ARM repeat"/>
    <property type="match status" value="1"/>
</dbReference>
<reference evidence="2" key="1">
    <citation type="journal article" date="2019" name="Sci. Rep.">
        <title>Draft genome of Tanacetum cinerariifolium, the natural source of mosquito coil.</title>
        <authorList>
            <person name="Yamashiro T."/>
            <person name="Shiraishi A."/>
            <person name="Satake H."/>
            <person name="Nakayama K."/>
        </authorList>
    </citation>
    <scope>NUCLEOTIDE SEQUENCE</scope>
</reference>
<feature type="compositionally biased region" description="Polar residues" evidence="1">
    <location>
        <begin position="600"/>
        <end position="618"/>
    </location>
</feature>
<feature type="region of interest" description="Disordered" evidence="1">
    <location>
        <begin position="213"/>
        <end position="247"/>
    </location>
</feature>
<feature type="compositionally biased region" description="Polar residues" evidence="1">
    <location>
        <begin position="219"/>
        <end position="228"/>
    </location>
</feature>